<dbReference type="Pfam" id="PF07237">
    <property type="entry name" value="DUF1428"/>
    <property type="match status" value="1"/>
</dbReference>
<evidence type="ECO:0000313" key="2">
    <source>
        <dbReference type="Proteomes" id="UP000241362"/>
    </source>
</evidence>
<name>A0A2T4J5L9_FUSBL</name>
<reference evidence="1 2" key="1">
    <citation type="submission" date="2018-03" db="EMBL/GenBank/DDBJ databases">
        <title>Rhodobacter blasticus.</title>
        <authorList>
            <person name="Meyer T.E."/>
            <person name="Miller S."/>
            <person name="Lodha T."/>
            <person name="Gandham S."/>
            <person name="Chintalapati S."/>
            <person name="Chintalapati V.R."/>
        </authorList>
    </citation>
    <scope>NUCLEOTIDE SEQUENCE [LARGE SCALE GENOMIC DNA]</scope>
    <source>
        <strain evidence="1 2">DSM 2131</strain>
    </source>
</reference>
<dbReference type="InterPro" id="IPR009874">
    <property type="entry name" value="DUF1428"/>
</dbReference>
<protein>
    <submittedName>
        <fullName evidence="1">DUF1428 domain-containing protein</fullName>
    </submittedName>
</protein>
<accession>A0A2T4J5L9</accession>
<proteinExistence type="predicted"/>
<dbReference type="RefSeq" id="WP_107674331.1">
    <property type="nucleotide sequence ID" value="NZ_PZKE01000017.1"/>
</dbReference>
<comment type="caution">
    <text evidence="1">The sequence shown here is derived from an EMBL/GenBank/DDBJ whole genome shotgun (WGS) entry which is preliminary data.</text>
</comment>
<dbReference type="Proteomes" id="UP000241362">
    <property type="component" value="Unassembled WGS sequence"/>
</dbReference>
<sequence length="117" mass="13207">MAYLDGFVIPVPTANREVYRQHEEEFWPQFKAMGALSLVVGWGDDVPPGKQTDFFRAVAATPEETVVFAMLTWPDKATRDAAYKKMMEDPAHEQVEMPFDGRRMIYGGFTPIFSAGV</sequence>
<keyword evidence="2" id="KW-1185">Reference proteome</keyword>
<organism evidence="1 2">
    <name type="scientific">Fuscovulum blasticum DSM 2131</name>
    <dbReference type="NCBI Taxonomy" id="1188250"/>
    <lineage>
        <taxon>Bacteria</taxon>
        <taxon>Pseudomonadati</taxon>
        <taxon>Pseudomonadota</taxon>
        <taxon>Alphaproteobacteria</taxon>
        <taxon>Rhodobacterales</taxon>
        <taxon>Paracoccaceae</taxon>
        <taxon>Pseudogemmobacter</taxon>
    </lineage>
</organism>
<dbReference type="InterPro" id="IPR011008">
    <property type="entry name" value="Dimeric_a/b-barrel"/>
</dbReference>
<dbReference type="AlphaFoldDB" id="A0A2T4J5L9"/>
<dbReference type="SUPFAM" id="SSF54909">
    <property type="entry name" value="Dimeric alpha+beta barrel"/>
    <property type="match status" value="1"/>
</dbReference>
<dbReference type="PIRSF" id="PIRSF007028">
    <property type="entry name" value="UCP007028"/>
    <property type="match status" value="1"/>
</dbReference>
<evidence type="ECO:0000313" key="1">
    <source>
        <dbReference type="EMBL" id="PTE13192.1"/>
    </source>
</evidence>
<dbReference type="Gene3D" id="3.30.70.100">
    <property type="match status" value="1"/>
</dbReference>
<gene>
    <name evidence="1" type="ORF">C5F44_14845</name>
</gene>
<dbReference type="EMBL" id="PZKE01000017">
    <property type="protein sequence ID" value="PTE13192.1"/>
    <property type="molecule type" value="Genomic_DNA"/>
</dbReference>